<evidence type="ECO:0000256" key="7">
    <source>
        <dbReference type="ARBA" id="ARBA00023136"/>
    </source>
</evidence>
<organism evidence="11 12">
    <name type="scientific">Solimicrobium silvestre</name>
    <dbReference type="NCBI Taxonomy" id="2099400"/>
    <lineage>
        <taxon>Bacteria</taxon>
        <taxon>Pseudomonadati</taxon>
        <taxon>Pseudomonadota</taxon>
        <taxon>Betaproteobacteria</taxon>
        <taxon>Burkholderiales</taxon>
        <taxon>Oxalobacteraceae</taxon>
        <taxon>Solimicrobium</taxon>
    </lineage>
</organism>
<evidence type="ECO:0000256" key="9">
    <source>
        <dbReference type="SAM" id="SignalP"/>
    </source>
</evidence>
<keyword evidence="6" id="KW-0653">Protein transport</keyword>
<dbReference type="GO" id="GO:0008320">
    <property type="term" value="F:protein transmembrane transporter activity"/>
    <property type="evidence" value="ECO:0007669"/>
    <property type="project" value="TreeGrafter"/>
</dbReference>
<dbReference type="GO" id="GO:0046819">
    <property type="term" value="P:protein secretion by the type V secretion system"/>
    <property type="evidence" value="ECO:0007669"/>
    <property type="project" value="TreeGrafter"/>
</dbReference>
<comment type="similarity">
    <text evidence="2">Belongs to the TPS (TC 1.B.20) family.</text>
</comment>
<proteinExistence type="inferred from homology"/>
<reference evidence="11 12" key="1">
    <citation type="submission" date="2018-02" db="EMBL/GenBank/DDBJ databases">
        <title>Solimicrobium silvestre gen. nov., sp. nov., isolated from alpine forest soil.</title>
        <authorList>
            <person name="Margesin R."/>
            <person name="Albuquerque L."/>
            <person name="Zhang D.-C."/>
            <person name="Froufe H.J.C."/>
            <person name="Severino R."/>
            <person name="Roxo I."/>
            <person name="Egas C."/>
            <person name="Da Costa M.S."/>
        </authorList>
    </citation>
    <scope>NUCLEOTIDE SEQUENCE [LARGE SCALE GENOMIC DNA]</scope>
    <source>
        <strain evidence="11 12">S20-91</strain>
    </source>
</reference>
<evidence type="ECO:0000256" key="4">
    <source>
        <dbReference type="ARBA" id="ARBA00022452"/>
    </source>
</evidence>
<gene>
    <name evidence="11" type="ORF">S2091_2398</name>
</gene>
<dbReference type="OrthoDB" id="572300at2"/>
<evidence type="ECO:0000256" key="2">
    <source>
        <dbReference type="ARBA" id="ARBA00009055"/>
    </source>
</evidence>
<keyword evidence="8" id="KW-0998">Cell outer membrane</keyword>
<dbReference type="Pfam" id="PF03865">
    <property type="entry name" value="ShlB"/>
    <property type="match status" value="1"/>
</dbReference>
<accession>A0A2S9GZ32</accession>
<evidence type="ECO:0000313" key="12">
    <source>
        <dbReference type="Proteomes" id="UP000237839"/>
    </source>
</evidence>
<dbReference type="Gene3D" id="2.40.160.50">
    <property type="entry name" value="membrane protein fhac: a member of the omp85/tpsb transporter family"/>
    <property type="match status" value="1"/>
</dbReference>
<dbReference type="Gene3D" id="3.10.20.310">
    <property type="entry name" value="membrane protein fhac"/>
    <property type="match status" value="1"/>
</dbReference>
<evidence type="ECO:0000256" key="6">
    <source>
        <dbReference type="ARBA" id="ARBA00022927"/>
    </source>
</evidence>
<dbReference type="PROSITE" id="PS51779">
    <property type="entry name" value="POTRA"/>
    <property type="match status" value="1"/>
</dbReference>
<keyword evidence="5" id="KW-0812">Transmembrane</keyword>
<keyword evidence="4" id="KW-1134">Transmembrane beta strand</keyword>
<evidence type="ECO:0000313" key="11">
    <source>
        <dbReference type="EMBL" id="PRC92981.1"/>
    </source>
</evidence>
<feature type="chain" id="PRO_5015692824" evidence="9">
    <location>
        <begin position="27"/>
        <end position="567"/>
    </location>
</feature>
<dbReference type="GO" id="GO:0009279">
    <property type="term" value="C:cell outer membrane"/>
    <property type="evidence" value="ECO:0007669"/>
    <property type="project" value="UniProtKB-SubCell"/>
</dbReference>
<comment type="subcellular location">
    <subcellularLocation>
        <location evidence="1">Cell outer membrane</location>
    </subcellularLocation>
</comment>
<keyword evidence="12" id="KW-1185">Reference proteome</keyword>
<comment type="caution">
    <text evidence="11">The sequence shown here is derived from an EMBL/GenBank/DDBJ whole genome shotgun (WGS) entry which is preliminary data.</text>
</comment>
<evidence type="ECO:0000256" key="3">
    <source>
        <dbReference type="ARBA" id="ARBA00022448"/>
    </source>
</evidence>
<dbReference type="InterPro" id="IPR013686">
    <property type="entry name" value="Polypept-transport_assoc_ShlB"/>
</dbReference>
<dbReference type="GO" id="GO:0098046">
    <property type="term" value="C:type V protein secretion system complex"/>
    <property type="evidence" value="ECO:0007669"/>
    <property type="project" value="TreeGrafter"/>
</dbReference>
<evidence type="ECO:0000256" key="8">
    <source>
        <dbReference type="ARBA" id="ARBA00023237"/>
    </source>
</evidence>
<dbReference type="Pfam" id="PF08479">
    <property type="entry name" value="POTRA_2"/>
    <property type="match status" value="1"/>
</dbReference>
<evidence type="ECO:0000259" key="10">
    <source>
        <dbReference type="PROSITE" id="PS51779"/>
    </source>
</evidence>
<evidence type="ECO:0000256" key="1">
    <source>
        <dbReference type="ARBA" id="ARBA00004442"/>
    </source>
</evidence>
<dbReference type="RefSeq" id="WP_105532101.1">
    <property type="nucleotide sequence ID" value="NZ_PUGF01000010.1"/>
</dbReference>
<sequence length="567" mass="60871">MKTKNFTHSLHAIVIAMAFSTGAALAQTVPNIGDALRQAQPPAVPNPPAPALPQINGTQLQIEAPMTALPNAPQVTVNKLEIVGNRVIDTATLNGLVADGTGKSLTLAELEGLAQRITRHYRAKGYFVARAYIPAQEVANGTIKIRVVEGNYGQFRLKNQSLVKDDIVQNMLDDVKHYDIVSLETLERAMLIINDTPGVQVTRADVMPGEKVGTSDFAIDTKATERYTGFVMLDNFGSIYTGRDRLSFNVDDNSISGHGDRLSISGLGTDAGGLLNGRVGYLLPLAANGLRGELAYSQTKYQLGSTYEALDATGTAKGVDATLSYPVIRTHAQTVEVNFNLSHKNLEDNIQSTNTVTPKTTTSATAGVLVKDERKLLSFDGLTQASAKITFGHLDINNADALAADNAGARTEGNYSKLDAEVSRVSILPESLTFTTSLKVQQTLDNKNLDSSEQMAVSGSGGVMAFPSGELIGSNAVFVHVELSRPLPPVGELQSNWQIFTEWGTAKEPNPLSTDISRHISDVGLGWSASYKGALIHAYLAHRVDSTPAVSEPYPDYKFLLQAGWVF</sequence>
<keyword evidence="9" id="KW-0732">Signal</keyword>
<evidence type="ECO:0000256" key="5">
    <source>
        <dbReference type="ARBA" id="ARBA00022692"/>
    </source>
</evidence>
<feature type="signal peptide" evidence="9">
    <location>
        <begin position="1"/>
        <end position="26"/>
    </location>
</feature>
<dbReference type="EMBL" id="PUGF01000010">
    <property type="protein sequence ID" value="PRC92981.1"/>
    <property type="molecule type" value="Genomic_DNA"/>
</dbReference>
<dbReference type="InterPro" id="IPR051544">
    <property type="entry name" value="TPS_OM_transporter"/>
</dbReference>
<protein>
    <submittedName>
        <fullName evidence="11">Hemolysin activation/secretion protein</fullName>
    </submittedName>
</protein>
<dbReference type="InterPro" id="IPR034746">
    <property type="entry name" value="POTRA"/>
</dbReference>
<keyword evidence="3" id="KW-0813">Transport</keyword>
<name>A0A2S9GZ32_9BURK</name>
<dbReference type="AlphaFoldDB" id="A0A2S9GZ32"/>
<dbReference type="PANTHER" id="PTHR34597">
    <property type="entry name" value="SLR1661 PROTEIN"/>
    <property type="match status" value="1"/>
</dbReference>
<dbReference type="Proteomes" id="UP000237839">
    <property type="component" value="Unassembled WGS sequence"/>
</dbReference>
<keyword evidence="7" id="KW-0472">Membrane</keyword>
<feature type="domain" description="POTRA" evidence="10">
    <location>
        <begin position="75"/>
        <end position="150"/>
    </location>
</feature>
<dbReference type="InterPro" id="IPR005565">
    <property type="entry name" value="Hemolysn_activator_HlyB_C"/>
</dbReference>
<dbReference type="PANTHER" id="PTHR34597:SF1">
    <property type="entry name" value="HEME_HEMOPEXIN TRANSPORTER PROTEIN HUXB"/>
    <property type="match status" value="1"/>
</dbReference>